<dbReference type="SMART" id="SM00387">
    <property type="entry name" value="HATPase_c"/>
    <property type="match status" value="1"/>
</dbReference>
<dbReference type="InterPro" id="IPR036097">
    <property type="entry name" value="HisK_dim/P_sf"/>
</dbReference>
<comment type="caution">
    <text evidence="18">The sequence shown here is derived from an EMBL/GenBank/DDBJ whole genome shotgun (WGS) entry which is preliminary data.</text>
</comment>
<dbReference type="CDD" id="cd00082">
    <property type="entry name" value="HisKA"/>
    <property type="match status" value="1"/>
</dbReference>
<dbReference type="CDD" id="cd16922">
    <property type="entry name" value="HATPase_EvgS-ArcB-TorS-like"/>
    <property type="match status" value="1"/>
</dbReference>
<feature type="domain" description="HPt" evidence="17">
    <location>
        <begin position="1339"/>
        <end position="1434"/>
    </location>
</feature>
<feature type="domain" description="PAS" evidence="14">
    <location>
        <begin position="416"/>
        <end position="489"/>
    </location>
</feature>
<dbReference type="InterPro" id="IPR001610">
    <property type="entry name" value="PAC"/>
</dbReference>
<organism evidence="18 19">
    <name type="scientific">Simiduia curdlanivorans</name>
    <dbReference type="NCBI Taxonomy" id="1492769"/>
    <lineage>
        <taxon>Bacteria</taxon>
        <taxon>Pseudomonadati</taxon>
        <taxon>Pseudomonadota</taxon>
        <taxon>Gammaproteobacteria</taxon>
        <taxon>Cellvibrionales</taxon>
        <taxon>Cellvibrionaceae</taxon>
        <taxon>Simiduia</taxon>
    </lineage>
</organism>
<dbReference type="Pfam" id="PF02518">
    <property type="entry name" value="HATPase_c"/>
    <property type="match status" value="1"/>
</dbReference>
<dbReference type="InterPro" id="IPR013655">
    <property type="entry name" value="PAS_fold_3"/>
</dbReference>
<keyword evidence="5 11" id="KW-0812">Transmembrane</keyword>
<dbReference type="Pfam" id="PF13188">
    <property type="entry name" value="PAS_8"/>
    <property type="match status" value="1"/>
</dbReference>
<dbReference type="InterPro" id="IPR036890">
    <property type="entry name" value="HATPase_C_sf"/>
</dbReference>
<dbReference type="InterPro" id="IPR006189">
    <property type="entry name" value="CHASE_dom"/>
</dbReference>
<feature type="modified residue" description="4-aspartylphosphate" evidence="10">
    <location>
        <position position="1094"/>
    </location>
</feature>
<dbReference type="InterPro" id="IPR004358">
    <property type="entry name" value="Sig_transdc_His_kin-like_C"/>
</dbReference>
<dbReference type="InterPro" id="IPR008207">
    <property type="entry name" value="Sig_transdc_His_kin_Hpt_dom"/>
</dbReference>
<dbReference type="InterPro" id="IPR000700">
    <property type="entry name" value="PAS-assoc_C"/>
</dbReference>
<dbReference type="Gene3D" id="1.20.120.160">
    <property type="entry name" value="HPT domain"/>
    <property type="match status" value="1"/>
</dbReference>
<dbReference type="PROSITE" id="PS50110">
    <property type="entry name" value="RESPONSE_REGULATORY"/>
    <property type="match status" value="2"/>
</dbReference>
<dbReference type="InterPro" id="IPR011006">
    <property type="entry name" value="CheY-like_superfamily"/>
</dbReference>
<dbReference type="SMART" id="SM00086">
    <property type="entry name" value="PAC"/>
    <property type="match status" value="3"/>
</dbReference>
<dbReference type="RefSeq" id="WP_290261066.1">
    <property type="nucleotide sequence ID" value="NZ_JAUFQG010000004.1"/>
</dbReference>
<evidence type="ECO:0000259" key="16">
    <source>
        <dbReference type="PROSITE" id="PS50839"/>
    </source>
</evidence>
<comment type="subcellular location">
    <subcellularLocation>
        <location evidence="2">Membrane</location>
    </subcellularLocation>
</comment>
<evidence type="ECO:0000256" key="1">
    <source>
        <dbReference type="ARBA" id="ARBA00000085"/>
    </source>
</evidence>
<dbReference type="SMART" id="SM00448">
    <property type="entry name" value="REC"/>
    <property type="match status" value="2"/>
</dbReference>
<evidence type="ECO:0000259" key="13">
    <source>
        <dbReference type="PROSITE" id="PS50110"/>
    </source>
</evidence>
<evidence type="ECO:0000259" key="17">
    <source>
        <dbReference type="PROSITE" id="PS50894"/>
    </source>
</evidence>
<keyword evidence="8 11" id="KW-0472">Membrane</keyword>
<keyword evidence="4 10" id="KW-0597">Phosphoprotein</keyword>
<evidence type="ECO:0000256" key="9">
    <source>
        <dbReference type="PROSITE-ProRule" id="PRU00110"/>
    </source>
</evidence>
<dbReference type="InterPro" id="IPR003661">
    <property type="entry name" value="HisK_dim/P_dom"/>
</dbReference>
<feature type="domain" description="PAC" evidence="15">
    <location>
        <begin position="493"/>
        <end position="545"/>
    </location>
</feature>
<feature type="domain" description="CHASE" evidence="16">
    <location>
        <begin position="107"/>
        <end position="246"/>
    </location>
</feature>
<dbReference type="Gene3D" id="3.30.450.350">
    <property type="entry name" value="CHASE domain"/>
    <property type="match status" value="1"/>
</dbReference>
<feature type="domain" description="PAC" evidence="15">
    <location>
        <begin position="743"/>
        <end position="794"/>
    </location>
</feature>
<protein>
    <recommendedName>
        <fullName evidence="3">histidine kinase</fullName>
        <ecNumber evidence="3">2.7.13.3</ecNumber>
    </recommendedName>
</protein>
<evidence type="ECO:0000256" key="6">
    <source>
        <dbReference type="ARBA" id="ARBA00022989"/>
    </source>
</evidence>
<dbReference type="SUPFAM" id="SSF52172">
    <property type="entry name" value="CheY-like"/>
    <property type="match status" value="2"/>
</dbReference>
<dbReference type="SMART" id="SM00388">
    <property type="entry name" value="HisKA"/>
    <property type="match status" value="1"/>
</dbReference>
<feature type="domain" description="Response regulatory" evidence="13">
    <location>
        <begin position="1179"/>
        <end position="1302"/>
    </location>
</feature>
<dbReference type="PROSITE" id="PS50839">
    <property type="entry name" value="CHASE"/>
    <property type="match status" value="1"/>
</dbReference>
<dbReference type="InterPro" id="IPR005467">
    <property type="entry name" value="His_kinase_dom"/>
</dbReference>
<evidence type="ECO:0000259" key="12">
    <source>
        <dbReference type="PROSITE" id="PS50109"/>
    </source>
</evidence>
<dbReference type="Gene3D" id="3.40.50.2300">
    <property type="match status" value="2"/>
</dbReference>
<feature type="transmembrane region" description="Helical" evidence="11">
    <location>
        <begin position="265"/>
        <end position="284"/>
    </location>
</feature>
<dbReference type="PROSITE" id="PS50113">
    <property type="entry name" value="PAC"/>
    <property type="match status" value="2"/>
</dbReference>
<reference evidence="19" key="1">
    <citation type="journal article" date="2019" name="Int. J. Syst. Evol. Microbiol.">
        <title>The Global Catalogue of Microorganisms (GCM) 10K type strain sequencing project: providing services to taxonomists for standard genome sequencing and annotation.</title>
        <authorList>
            <consortium name="The Broad Institute Genomics Platform"/>
            <consortium name="The Broad Institute Genome Sequencing Center for Infectious Disease"/>
            <person name="Wu L."/>
            <person name="Ma J."/>
        </authorList>
    </citation>
    <scope>NUCLEOTIDE SEQUENCE [LARGE SCALE GENOMIC DNA]</scope>
    <source>
        <strain evidence="19">CECT 8570</strain>
    </source>
</reference>
<feature type="transmembrane region" description="Helical" evidence="11">
    <location>
        <begin position="12"/>
        <end position="30"/>
    </location>
</feature>
<dbReference type="PRINTS" id="PR00344">
    <property type="entry name" value="BCTRLSENSOR"/>
</dbReference>
<dbReference type="PROSITE" id="PS50112">
    <property type="entry name" value="PAS"/>
    <property type="match status" value="2"/>
</dbReference>
<dbReference type="SUPFAM" id="SSF55785">
    <property type="entry name" value="PYP-like sensor domain (PAS domain)"/>
    <property type="match status" value="4"/>
</dbReference>
<dbReference type="SUPFAM" id="SSF55874">
    <property type="entry name" value="ATPase domain of HSP90 chaperone/DNA topoisomerase II/histidine kinase"/>
    <property type="match status" value="1"/>
</dbReference>
<evidence type="ECO:0000256" key="10">
    <source>
        <dbReference type="PROSITE-ProRule" id="PRU00169"/>
    </source>
</evidence>
<feature type="domain" description="PAS" evidence="14">
    <location>
        <begin position="546"/>
        <end position="603"/>
    </location>
</feature>
<dbReference type="EC" id="2.7.13.3" evidence="3"/>
<evidence type="ECO:0000256" key="3">
    <source>
        <dbReference type="ARBA" id="ARBA00012438"/>
    </source>
</evidence>
<dbReference type="InterPro" id="IPR035965">
    <property type="entry name" value="PAS-like_dom_sf"/>
</dbReference>
<keyword evidence="7" id="KW-0902">Two-component regulatory system</keyword>
<keyword evidence="19" id="KW-1185">Reference proteome</keyword>
<proteinExistence type="predicted"/>
<evidence type="ECO:0000259" key="14">
    <source>
        <dbReference type="PROSITE" id="PS50112"/>
    </source>
</evidence>
<feature type="domain" description="Histidine kinase" evidence="12">
    <location>
        <begin position="812"/>
        <end position="1030"/>
    </location>
</feature>
<evidence type="ECO:0000256" key="11">
    <source>
        <dbReference type="SAM" id="Phobius"/>
    </source>
</evidence>
<evidence type="ECO:0000256" key="7">
    <source>
        <dbReference type="ARBA" id="ARBA00023012"/>
    </source>
</evidence>
<dbReference type="InterPro" id="IPR036641">
    <property type="entry name" value="HPT_dom_sf"/>
</dbReference>
<dbReference type="Pfam" id="PF03924">
    <property type="entry name" value="CHASE"/>
    <property type="match status" value="1"/>
</dbReference>
<feature type="domain" description="Response regulatory" evidence="13">
    <location>
        <begin position="1046"/>
        <end position="1160"/>
    </location>
</feature>
<dbReference type="NCBIfam" id="TIGR00229">
    <property type="entry name" value="sensory_box"/>
    <property type="match status" value="4"/>
</dbReference>
<name>A0ABV8V7W8_9GAMM</name>
<dbReference type="CDD" id="cd17546">
    <property type="entry name" value="REC_hyHK_CKI1_RcsC-like"/>
    <property type="match status" value="1"/>
</dbReference>
<dbReference type="Gene3D" id="1.10.287.130">
    <property type="match status" value="1"/>
</dbReference>
<feature type="modified residue" description="Phosphohistidine" evidence="9">
    <location>
        <position position="1378"/>
    </location>
</feature>
<dbReference type="CDD" id="cd00130">
    <property type="entry name" value="PAS"/>
    <property type="match status" value="4"/>
</dbReference>
<sequence>MNSFKKDPAPLLWALLVILSVVLILGALVIDRLSIEREQDNERALVLQQASLVRARLEGNINANIQTVLGLVSVIAAEPDITQVKFSRYAQQIFQGRHQLRNLGGAPDMVIRFMHPMAGNEAAIGLNLAANPAQQAAAQRAKNTGLITVAGPVNLAQGGQGFIGRIPVFTYGVEGESQFWGLVSAVIDLEKFYAESQLFQAPLALALKGQDGTGADGEVFFGRADLFNQNPILLKVTLPSGSWQLAATPTLGWSQTFSNTVMLRWLMACVILALLAPLVGLIYTQRSRQQEQARLRGLFLRSTLGIALCDNNSGYILQLNPKFADMLGLAPDKIPPQKLVDLIEAPVDAPMHWQQSLLGMGSGTKIEGRIRSADKGPLIVQINSVAIDQPGMKNLFWVMLDDVTKRTETAEELAEKTRQLQLVVDSTGVGFWDWNIPFDKLQVNESWAQLIGFSLSELEQKFEGKWFERMHPEDIQKVQDYLAMAAPDLPIASPIEVRVQHKNGAWIWLLVSGRVVAWHDNMPVRAVGVSLDITSNKIIDNRLKESQELLEKYFTMSPAFMSISNEQGYFEKINSTYMRKLGYTEAEMLSRPVLSFIHPDDAELTLNSALALRTGGGSIEVNNRFCCADGSYRHLSWETSFDLLTRRFYAVGLDISENIENERKLKHREQMLAAMSKQGRIGAWEYDLENQTLFWSEMTKEIHQVDQSFVPGVDSAITFYKPGVDREKITACFESAIATGQKFREELRVITAKGLELWVVATGQVDFVGGRCVRIFGSFQDINDRKLAEQELILAKNLAEQAVKVKSEFLAMMSHEIRTPINGVMGMLHLLKRTHLDQGQKHYLDISLKSAHALLSTINDVLDFSKVDAGKLELSNETFDLTETLDGVIQMSALSAEEKGLSLVLDCRELDPVLVSGDQDRLRQILLNLISNAVKFTERGSVVVKAIMRMGDNTLTVSVSDTGIGMDESAMQALFQPFSQVDSSSTRRFEGTGLGLVIAQKLCELMGGHISVESKLNEGSIFTFHVKFPSAERNELAYCLELSGKRALVISGDNALDINLCDYLDKCGAHATQIKSLADVSKEVLSSMDLVLIDHALMLEKNSVQSIRSVSENELGQRWVLMCSQHGVPDYIELCEQGFDHFISKPVTASSLRKLFCKDDVVIDDSDKGLKKHVAGSAKVLLVEDNAINQEVATLMLENYGLSVDVAASGLEALDALEKTSGVPLYDVVLMDCLMPGMDGYETTRHIRLGDAGENYKNVVIIALTANAMAGDRQRCLDAGMNDFVSKPIDEATLTTVLRRWLKVAIAEKVPEHPAVGREDVAEYAIWDKAFALRSVRGRPDRLVWLVNQFVNSSEKQLAALEQAVTENNFEAIVFHAHTLKGSSGQLGCRQMQQLCSAIEVAAKSKRGDSVRADILRLRQARLDVLDCIKVIYD</sequence>
<dbReference type="PANTHER" id="PTHR45339:SF5">
    <property type="entry name" value="HISTIDINE KINASE"/>
    <property type="match status" value="1"/>
</dbReference>
<evidence type="ECO:0000313" key="19">
    <source>
        <dbReference type="Proteomes" id="UP001595840"/>
    </source>
</evidence>
<dbReference type="PROSITE" id="PS50894">
    <property type="entry name" value="HPT"/>
    <property type="match status" value="1"/>
</dbReference>
<dbReference type="Gene3D" id="3.30.450.20">
    <property type="entry name" value="PAS domain"/>
    <property type="match status" value="4"/>
</dbReference>
<dbReference type="InterPro" id="IPR003594">
    <property type="entry name" value="HATPase_dom"/>
</dbReference>
<evidence type="ECO:0000259" key="15">
    <source>
        <dbReference type="PROSITE" id="PS50113"/>
    </source>
</evidence>
<dbReference type="Pfam" id="PF00072">
    <property type="entry name" value="Response_reg"/>
    <property type="match status" value="1"/>
</dbReference>
<evidence type="ECO:0000313" key="18">
    <source>
        <dbReference type="EMBL" id="MFC4363340.1"/>
    </source>
</evidence>
<gene>
    <name evidence="18" type="ORF">ACFOX3_13575</name>
</gene>
<dbReference type="SMART" id="SM00091">
    <property type="entry name" value="PAS"/>
    <property type="match status" value="4"/>
</dbReference>
<dbReference type="Pfam" id="PF01627">
    <property type="entry name" value="Hpt"/>
    <property type="match status" value="1"/>
</dbReference>
<dbReference type="SUPFAM" id="SSF47226">
    <property type="entry name" value="Histidine-containing phosphotransfer domain, HPT domain"/>
    <property type="match status" value="1"/>
</dbReference>
<dbReference type="Pfam" id="PF00512">
    <property type="entry name" value="HisKA"/>
    <property type="match status" value="1"/>
</dbReference>
<dbReference type="SMART" id="SM00073">
    <property type="entry name" value="HPT"/>
    <property type="match status" value="1"/>
</dbReference>
<dbReference type="Proteomes" id="UP001595840">
    <property type="component" value="Unassembled WGS sequence"/>
</dbReference>
<dbReference type="SUPFAM" id="SSF47384">
    <property type="entry name" value="Homodimeric domain of signal transducing histidine kinase"/>
    <property type="match status" value="1"/>
</dbReference>
<dbReference type="InterPro" id="IPR000014">
    <property type="entry name" value="PAS"/>
</dbReference>
<comment type="catalytic activity">
    <reaction evidence="1">
        <text>ATP + protein L-histidine = ADP + protein N-phospho-L-histidine.</text>
        <dbReference type="EC" id="2.7.13.3"/>
    </reaction>
</comment>
<dbReference type="PROSITE" id="PS50109">
    <property type="entry name" value="HIS_KIN"/>
    <property type="match status" value="1"/>
</dbReference>
<dbReference type="InterPro" id="IPR042240">
    <property type="entry name" value="CHASE_sf"/>
</dbReference>
<dbReference type="Gene3D" id="3.30.565.10">
    <property type="entry name" value="Histidine kinase-like ATPase, C-terminal domain"/>
    <property type="match status" value="1"/>
</dbReference>
<dbReference type="SMART" id="SM01079">
    <property type="entry name" value="CHASE"/>
    <property type="match status" value="1"/>
</dbReference>
<feature type="modified residue" description="4-aspartylphosphate" evidence="10">
    <location>
        <position position="1232"/>
    </location>
</feature>
<dbReference type="PANTHER" id="PTHR45339">
    <property type="entry name" value="HYBRID SIGNAL TRANSDUCTION HISTIDINE KINASE J"/>
    <property type="match status" value="1"/>
</dbReference>
<evidence type="ECO:0000256" key="8">
    <source>
        <dbReference type="ARBA" id="ARBA00023136"/>
    </source>
</evidence>
<dbReference type="EMBL" id="JBHSCX010000020">
    <property type="protein sequence ID" value="MFC4363340.1"/>
    <property type="molecule type" value="Genomic_DNA"/>
</dbReference>
<dbReference type="CDD" id="cd00088">
    <property type="entry name" value="HPT"/>
    <property type="match status" value="1"/>
</dbReference>
<evidence type="ECO:0000256" key="5">
    <source>
        <dbReference type="ARBA" id="ARBA00022692"/>
    </source>
</evidence>
<keyword evidence="6 11" id="KW-1133">Transmembrane helix</keyword>
<dbReference type="InterPro" id="IPR001789">
    <property type="entry name" value="Sig_transdc_resp-reg_receiver"/>
</dbReference>
<dbReference type="Pfam" id="PF08447">
    <property type="entry name" value="PAS_3"/>
    <property type="match status" value="2"/>
</dbReference>
<evidence type="ECO:0000256" key="2">
    <source>
        <dbReference type="ARBA" id="ARBA00004370"/>
    </source>
</evidence>
<evidence type="ECO:0000256" key="4">
    <source>
        <dbReference type="ARBA" id="ARBA00022553"/>
    </source>
</evidence>
<accession>A0ABV8V7W8</accession>